<dbReference type="InterPro" id="IPR056884">
    <property type="entry name" value="NPHP3-like_N"/>
</dbReference>
<name>A0AAD7MQ10_9AGAR</name>
<dbReference type="InterPro" id="IPR007111">
    <property type="entry name" value="NACHT_NTPase"/>
</dbReference>
<dbReference type="PANTHER" id="PTHR10039">
    <property type="entry name" value="AMELOGENIN"/>
    <property type="match status" value="1"/>
</dbReference>
<proteinExistence type="predicted"/>
<dbReference type="SUPFAM" id="SSF52540">
    <property type="entry name" value="P-loop containing nucleoside triphosphate hydrolases"/>
    <property type="match status" value="1"/>
</dbReference>
<evidence type="ECO:0000259" key="2">
    <source>
        <dbReference type="PROSITE" id="PS50837"/>
    </source>
</evidence>
<accession>A0AAD7MQ10</accession>
<dbReference type="Gene3D" id="3.40.50.300">
    <property type="entry name" value="P-loop containing nucleotide triphosphate hydrolases"/>
    <property type="match status" value="1"/>
</dbReference>
<dbReference type="PROSITE" id="PS50837">
    <property type="entry name" value="NACHT"/>
    <property type="match status" value="1"/>
</dbReference>
<dbReference type="EMBL" id="JARKIB010000183">
    <property type="protein sequence ID" value="KAJ7726928.1"/>
    <property type="molecule type" value="Genomic_DNA"/>
</dbReference>
<dbReference type="Pfam" id="PF24883">
    <property type="entry name" value="NPHP3_N"/>
    <property type="match status" value="1"/>
</dbReference>
<dbReference type="InterPro" id="IPR027417">
    <property type="entry name" value="P-loop_NTPase"/>
</dbReference>
<organism evidence="3 4">
    <name type="scientific">Mycena metata</name>
    <dbReference type="NCBI Taxonomy" id="1033252"/>
    <lineage>
        <taxon>Eukaryota</taxon>
        <taxon>Fungi</taxon>
        <taxon>Dikarya</taxon>
        <taxon>Basidiomycota</taxon>
        <taxon>Agaricomycotina</taxon>
        <taxon>Agaricomycetes</taxon>
        <taxon>Agaricomycetidae</taxon>
        <taxon>Agaricales</taxon>
        <taxon>Marasmiineae</taxon>
        <taxon>Mycenaceae</taxon>
        <taxon>Mycena</taxon>
    </lineage>
</organism>
<feature type="domain" description="NACHT" evidence="2">
    <location>
        <begin position="162"/>
        <end position="302"/>
    </location>
</feature>
<keyword evidence="4" id="KW-1185">Reference proteome</keyword>
<dbReference type="PANTHER" id="PTHR10039:SF14">
    <property type="entry name" value="NACHT DOMAIN-CONTAINING PROTEIN"/>
    <property type="match status" value="1"/>
</dbReference>
<reference evidence="3" key="1">
    <citation type="submission" date="2023-03" db="EMBL/GenBank/DDBJ databases">
        <title>Massive genome expansion in bonnet fungi (Mycena s.s.) driven by repeated elements and novel gene families across ecological guilds.</title>
        <authorList>
            <consortium name="Lawrence Berkeley National Laboratory"/>
            <person name="Harder C.B."/>
            <person name="Miyauchi S."/>
            <person name="Viragh M."/>
            <person name="Kuo A."/>
            <person name="Thoen E."/>
            <person name="Andreopoulos B."/>
            <person name="Lu D."/>
            <person name="Skrede I."/>
            <person name="Drula E."/>
            <person name="Henrissat B."/>
            <person name="Morin E."/>
            <person name="Kohler A."/>
            <person name="Barry K."/>
            <person name="LaButti K."/>
            <person name="Morin E."/>
            <person name="Salamov A."/>
            <person name="Lipzen A."/>
            <person name="Mereny Z."/>
            <person name="Hegedus B."/>
            <person name="Baldrian P."/>
            <person name="Stursova M."/>
            <person name="Weitz H."/>
            <person name="Taylor A."/>
            <person name="Grigoriev I.V."/>
            <person name="Nagy L.G."/>
            <person name="Martin F."/>
            <person name="Kauserud H."/>
        </authorList>
    </citation>
    <scope>NUCLEOTIDE SEQUENCE</scope>
    <source>
        <strain evidence="3">CBHHK182m</strain>
    </source>
</reference>
<keyword evidence="1" id="KW-0677">Repeat</keyword>
<comment type="caution">
    <text evidence="3">The sequence shown here is derived from an EMBL/GenBank/DDBJ whole genome shotgun (WGS) entry which is preliminary data.</text>
</comment>
<protein>
    <recommendedName>
        <fullName evidence="2">NACHT domain-containing protein</fullName>
    </recommendedName>
</protein>
<evidence type="ECO:0000313" key="3">
    <source>
        <dbReference type="EMBL" id="KAJ7726928.1"/>
    </source>
</evidence>
<sequence length="797" mass="90284">MTRFNPDELLFDEKEIHNSLPLALERVDQSASRSETRWRSTETDTQSFSTFYPTYYPFSGSYGSVEAYSVRTEGVPAISQQWVPISFPSLSSTNIYCSAFLAAHCAKRARPRGEIGLDILRRSCFFDPLHDLTPACHPATRRETLKILQEWALDASDDASPAILWLQGPAGVGKSTILRTLAQQIGQLGASFMFNPHHSAERNANTFFCVLAYQLAINIPALRAPISSAVRRNPSVIGDTMDIQLQELILQPCSRVLLLHPLVLVIDGLDEFAFDVQGEILRSLGNAVQNPSSPLRIIIASRQMDHRLAGIVAQLFLDGLWRSFYVEPSFVDVRSYLWTELARIQEFGPSDTPPSQWFSPHVLDFLVNASSGCFLYASTLIKFLGDADFSTTKRLTTVMSFPLDNLSSSLDNLYLQILMTVPMASRQSLLVLLHILTTKDFVDLPLHHIEQLLRTKPGRLRRILRRLRAVLNAPTSDNGRIITHHPSFLDFLVDPARSGPFCVGGVQRSALLVRRILKALEYMHHDPHLNHAGHIAWTHLTAMVDFMTSVYPSPDFVPLVQRINPDFFFGSLTTFDQLGNKILAWLNKMYPRPAEVIDAWEDYAYMAFFHTTVTDFDFDEEEFDIHDVSELGVQQQILLRQPELIRLLRFGMVLPALTPLFQFRTLLGTSWDDLRQIVVFALRPVFGRNSAALTRLWTFLQNPDFARATYPWPSIFRDLAYQSIRIAKGVHGSSMPKELMGYWLEWGRYVRSSPPSSEILQELSTFVPRGDGEYVESTCLPPREVTLGEIFASGHRF</sequence>
<dbReference type="AlphaFoldDB" id="A0AAD7MQ10"/>
<gene>
    <name evidence="3" type="ORF">B0H16DRAFT_261871</name>
</gene>
<evidence type="ECO:0000256" key="1">
    <source>
        <dbReference type="ARBA" id="ARBA00022737"/>
    </source>
</evidence>
<dbReference type="Proteomes" id="UP001215598">
    <property type="component" value="Unassembled WGS sequence"/>
</dbReference>
<evidence type="ECO:0000313" key="4">
    <source>
        <dbReference type="Proteomes" id="UP001215598"/>
    </source>
</evidence>